<evidence type="ECO:0000313" key="1">
    <source>
        <dbReference type="EMBL" id="MBB2987866.1"/>
    </source>
</evidence>
<comment type="caution">
    <text evidence="1">The sequence shown here is derived from an EMBL/GenBank/DDBJ whole genome shotgun (WGS) entry which is preliminary data.</text>
</comment>
<evidence type="ECO:0000313" key="2">
    <source>
        <dbReference type="Proteomes" id="UP000590811"/>
    </source>
</evidence>
<dbReference type="AlphaFoldDB" id="A0A839Q0T7"/>
<dbReference type="Gene3D" id="2.50.20.10">
    <property type="entry name" value="Lipoprotein localisation LolA/LolB/LppX"/>
    <property type="match status" value="1"/>
</dbReference>
<proteinExistence type="predicted"/>
<accession>A0A839Q0T7</accession>
<dbReference type="Proteomes" id="UP000590811">
    <property type="component" value="Unassembled WGS sequence"/>
</dbReference>
<protein>
    <recommendedName>
        <fullName evidence="3">MucB/RseB-like sigma(E) regulatory protein</fullName>
    </recommendedName>
</protein>
<dbReference type="RefSeq" id="WP_184510905.1">
    <property type="nucleotide sequence ID" value="NZ_JACHVT010000006.1"/>
</dbReference>
<reference evidence="1 2" key="1">
    <citation type="submission" date="2020-08" db="EMBL/GenBank/DDBJ databases">
        <title>Genomic Encyclopedia of Type Strains, Phase IV (KMG-V): Genome sequencing to study the core and pangenomes of soil and plant-associated prokaryotes.</title>
        <authorList>
            <person name="Whitman W."/>
        </authorList>
    </citation>
    <scope>NUCLEOTIDE SEQUENCE [LARGE SCALE GENOMIC DNA]</scope>
    <source>
        <strain evidence="1 2">B3ACCR2</strain>
    </source>
</reference>
<sequence length="383" mass="38996">MERAWRWGVVAAVVAALVALPSAVGAWPAGQGEPDAGRLLERVRAASGSPYEGLAETTGALGLPVTDGLADVASLLGGRTQQRVWWRSADDWRSDVLTPTGEESTRETATGRVVWDYEANRAVVGDGVGSGGTAGGRGSPGTASVRLPRAADTLPPSLAARLLSDATAGQVGTLPSAFVAGRAADGLRLTPGEPLGSVDRVDVWADRASGVAVRVEVYGRGADRPALASTFLDFSDARPASATTAFTPPPGARVRQAVDTGLSDLLGSSYGWTRGGELPERLAGFARVTSAGGLERVGEYGRGVTRFAVALLPDPQASSLRRQLLAVPGARRLEGGVAVTVGPVGLFLGASSGSGESPVITGTLTPEGLARAAAELADRVASS</sequence>
<dbReference type="EMBL" id="JACHVT010000006">
    <property type="protein sequence ID" value="MBB2987866.1"/>
    <property type="molecule type" value="Genomic_DNA"/>
</dbReference>
<gene>
    <name evidence="1" type="ORF">FHW14_003052</name>
</gene>
<name>A0A839Q0T7_9MICO</name>
<evidence type="ECO:0008006" key="3">
    <source>
        <dbReference type="Google" id="ProtNLM"/>
    </source>
</evidence>
<organism evidence="1 2">
    <name type="scientific">Terracoccus luteus</name>
    <dbReference type="NCBI Taxonomy" id="53356"/>
    <lineage>
        <taxon>Bacteria</taxon>
        <taxon>Bacillati</taxon>
        <taxon>Actinomycetota</taxon>
        <taxon>Actinomycetes</taxon>
        <taxon>Micrococcales</taxon>
        <taxon>Intrasporangiaceae</taxon>
        <taxon>Terracoccus</taxon>
    </lineage>
</organism>